<dbReference type="InterPro" id="IPR009075">
    <property type="entry name" value="AcylCo_DH/oxidase_C"/>
</dbReference>
<evidence type="ECO:0000256" key="3">
    <source>
        <dbReference type="ARBA" id="ARBA00022630"/>
    </source>
</evidence>
<feature type="domain" description="Acyl-CoA dehydrogenase/oxidase N-terminal" evidence="9">
    <location>
        <begin position="5"/>
        <end position="117"/>
    </location>
</feature>
<dbReference type="GO" id="GO:0003995">
    <property type="term" value="F:acyl-CoA dehydrogenase activity"/>
    <property type="evidence" value="ECO:0007669"/>
    <property type="project" value="InterPro"/>
</dbReference>
<evidence type="ECO:0000259" key="7">
    <source>
        <dbReference type="Pfam" id="PF00441"/>
    </source>
</evidence>
<dbReference type="FunFam" id="1.20.140.10:FF:000004">
    <property type="entry name" value="Acyl-CoA dehydrogenase FadE25"/>
    <property type="match status" value="1"/>
</dbReference>
<evidence type="ECO:0000256" key="1">
    <source>
        <dbReference type="ARBA" id="ARBA00001974"/>
    </source>
</evidence>
<name>A0A134AKN6_9FIRM</name>
<dbReference type="SUPFAM" id="SSF56645">
    <property type="entry name" value="Acyl-CoA dehydrogenase NM domain-like"/>
    <property type="match status" value="1"/>
</dbReference>
<comment type="cofactor">
    <cofactor evidence="1 6">
        <name>FAD</name>
        <dbReference type="ChEBI" id="CHEBI:57692"/>
    </cofactor>
</comment>
<dbReference type="EMBL" id="LSDG01000005">
    <property type="protein sequence ID" value="KXB68209.1"/>
    <property type="molecule type" value="Genomic_DNA"/>
</dbReference>
<dbReference type="GO" id="GO:0050660">
    <property type="term" value="F:flavin adenine dinucleotide binding"/>
    <property type="evidence" value="ECO:0007669"/>
    <property type="project" value="InterPro"/>
</dbReference>
<evidence type="ECO:0000256" key="6">
    <source>
        <dbReference type="RuleBase" id="RU362125"/>
    </source>
</evidence>
<dbReference type="PIRSF" id="PIRSF016578">
    <property type="entry name" value="HsaA"/>
    <property type="match status" value="1"/>
</dbReference>
<dbReference type="InterPro" id="IPR037069">
    <property type="entry name" value="AcylCoA_DH/ox_N_sf"/>
</dbReference>
<dbReference type="Pfam" id="PF02771">
    <property type="entry name" value="Acyl-CoA_dh_N"/>
    <property type="match status" value="1"/>
</dbReference>
<dbReference type="Gene3D" id="2.40.110.10">
    <property type="entry name" value="Butyryl-CoA Dehydrogenase, subunit A, domain 2"/>
    <property type="match status" value="1"/>
</dbReference>
<keyword evidence="3 6" id="KW-0285">Flavoprotein</keyword>
<dbReference type="InterPro" id="IPR006089">
    <property type="entry name" value="Acyl-CoA_DH_CS"/>
</dbReference>
<proteinExistence type="inferred from homology"/>
<keyword evidence="4 6" id="KW-0274">FAD</keyword>
<dbReference type="STRING" id="755172.HMPREF1863_00230"/>
<dbReference type="InterPro" id="IPR036250">
    <property type="entry name" value="AcylCo_DH-like_C"/>
</dbReference>
<keyword evidence="5 6" id="KW-0560">Oxidoreductase</keyword>
<dbReference type="InterPro" id="IPR006091">
    <property type="entry name" value="Acyl-CoA_Oxase/DH_mid-dom"/>
</dbReference>
<keyword evidence="11" id="KW-1185">Reference proteome</keyword>
<evidence type="ECO:0000256" key="4">
    <source>
        <dbReference type="ARBA" id="ARBA00022827"/>
    </source>
</evidence>
<dbReference type="AlphaFoldDB" id="A0A134AKN6"/>
<dbReference type="Pfam" id="PF00441">
    <property type="entry name" value="Acyl-CoA_dh_1"/>
    <property type="match status" value="1"/>
</dbReference>
<dbReference type="RefSeq" id="WP_068366460.1">
    <property type="nucleotide sequence ID" value="NZ_CAIJCT010000016.1"/>
</dbReference>
<dbReference type="InterPro" id="IPR046373">
    <property type="entry name" value="Acyl-CoA_Oxase/DH_mid-dom_sf"/>
</dbReference>
<dbReference type="Gene3D" id="1.10.540.10">
    <property type="entry name" value="Acyl-CoA dehydrogenase/oxidase, N-terminal domain"/>
    <property type="match status" value="1"/>
</dbReference>
<dbReference type="Gene3D" id="1.20.140.10">
    <property type="entry name" value="Butyryl-CoA Dehydrogenase, subunit A, domain 3"/>
    <property type="match status" value="1"/>
</dbReference>
<evidence type="ECO:0000313" key="11">
    <source>
        <dbReference type="Proteomes" id="UP000070442"/>
    </source>
</evidence>
<feature type="domain" description="Acyl-CoA oxidase/dehydrogenase middle" evidence="8">
    <location>
        <begin position="121"/>
        <end position="217"/>
    </location>
</feature>
<dbReference type="OrthoDB" id="9802447at2"/>
<dbReference type="FunFam" id="2.40.110.10:FF:000001">
    <property type="entry name" value="Acyl-CoA dehydrogenase, mitochondrial"/>
    <property type="match status" value="1"/>
</dbReference>
<dbReference type="PROSITE" id="PS00073">
    <property type="entry name" value="ACYL_COA_DH_2"/>
    <property type="match status" value="1"/>
</dbReference>
<dbReference type="PATRIC" id="fig|755172.3.peg.222"/>
<accession>A0A134AKN6</accession>
<comment type="similarity">
    <text evidence="2 6">Belongs to the acyl-CoA dehydrogenase family.</text>
</comment>
<evidence type="ECO:0000256" key="5">
    <source>
        <dbReference type="ARBA" id="ARBA00023002"/>
    </source>
</evidence>
<evidence type="ECO:0000313" key="10">
    <source>
        <dbReference type="EMBL" id="KXB68209.1"/>
    </source>
</evidence>
<protein>
    <submittedName>
        <fullName evidence="10">Putative butyryl-CoA dehydrogenase</fullName>
    </submittedName>
</protein>
<reference evidence="11" key="1">
    <citation type="submission" date="2016-01" db="EMBL/GenBank/DDBJ databases">
        <authorList>
            <person name="Mitreva M."/>
            <person name="Pepin K.H."/>
            <person name="Mihindukulasuriya K.A."/>
            <person name="Fulton R."/>
            <person name="Fronick C."/>
            <person name="O'Laughlin M."/>
            <person name="Miner T."/>
            <person name="Herter B."/>
            <person name="Rosa B.A."/>
            <person name="Cordes M."/>
            <person name="Tomlinson C."/>
            <person name="Wollam A."/>
            <person name="Palsikar V.B."/>
            <person name="Mardis E.R."/>
            <person name="Wilson R.K."/>
        </authorList>
    </citation>
    <scope>NUCLEOTIDE SEQUENCE [LARGE SCALE GENOMIC DNA]</scope>
    <source>
        <strain evidence="11">DNF00729</strain>
    </source>
</reference>
<dbReference type="FunFam" id="1.10.540.10:FF:000002">
    <property type="entry name" value="Acyl-CoA dehydrogenase FadE19"/>
    <property type="match status" value="1"/>
</dbReference>
<evidence type="ECO:0000259" key="9">
    <source>
        <dbReference type="Pfam" id="PF02771"/>
    </source>
</evidence>
<dbReference type="PANTHER" id="PTHR43884">
    <property type="entry name" value="ACYL-COA DEHYDROGENASE"/>
    <property type="match status" value="1"/>
</dbReference>
<feature type="domain" description="Acyl-CoA dehydrogenase/oxidase C-terminal" evidence="7">
    <location>
        <begin position="229"/>
        <end position="377"/>
    </location>
</feature>
<sequence>MEFKQEHKLIRDLAAKFADQELTDDVLDAAEETGCLDLDIVRKMGEAGFFGIKTPKEYGGAGGDHVSYVIVMEEIAKRSAVASVFVSSPNSLCGAPIQLSGTPDQKEKYLSKIATGELTFCFGLTEPGAGSDAGGTKTTAVLDGDEWVLNGRKTFITGAPIADYSIIYAKTDLTAKGSAGITAFIVDLKSEGVSFGKPEEKMGIIGCPTSDIVLENVRVPKENMLGKEGKGFTNAMKTLDVGRIGIAAQSIGIAQAALDEAVKFAKERVQFGRPIAKLQGISFKIARMAAKLEAAKLLVYEAAAAKDRGEDASKICSMAKYFCSETCNEIVYDALQVHGGYGYIKDYKIERLYRDARITSIYEGTSEIQLLVIGSQLLK</sequence>
<organism evidence="10 11">
    <name type="scientific">Aedoeadaptatus coxii</name>
    <dbReference type="NCBI Taxonomy" id="755172"/>
    <lineage>
        <taxon>Bacteria</taxon>
        <taxon>Bacillati</taxon>
        <taxon>Bacillota</taxon>
        <taxon>Tissierellia</taxon>
        <taxon>Tissierellales</taxon>
        <taxon>Peptoniphilaceae</taxon>
        <taxon>Aedoeadaptatus</taxon>
    </lineage>
</organism>
<evidence type="ECO:0000259" key="8">
    <source>
        <dbReference type="Pfam" id="PF02770"/>
    </source>
</evidence>
<dbReference type="Pfam" id="PF02770">
    <property type="entry name" value="Acyl-CoA_dh_M"/>
    <property type="match status" value="1"/>
</dbReference>
<dbReference type="PROSITE" id="PS00072">
    <property type="entry name" value="ACYL_COA_DH_1"/>
    <property type="match status" value="1"/>
</dbReference>
<evidence type="ECO:0000256" key="2">
    <source>
        <dbReference type="ARBA" id="ARBA00009347"/>
    </source>
</evidence>
<dbReference type="SUPFAM" id="SSF47203">
    <property type="entry name" value="Acyl-CoA dehydrogenase C-terminal domain-like"/>
    <property type="match status" value="1"/>
</dbReference>
<dbReference type="Proteomes" id="UP000070442">
    <property type="component" value="Unassembled WGS sequence"/>
</dbReference>
<dbReference type="InterPro" id="IPR009100">
    <property type="entry name" value="AcylCoA_DH/oxidase_NM_dom_sf"/>
</dbReference>
<dbReference type="InterPro" id="IPR013786">
    <property type="entry name" value="AcylCoA_DH/ox_N"/>
</dbReference>
<comment type="caution">
    <text evidence="10">The sequence shown here is derived from an EMBL/GenBank/DDBJ whole genome shotgun (WGS) entry which is preliminary data.</text>
</comment>
<dbReference type="PANTHER" id="PTHR43884:SF12">
    <property type="entry name" value="ISOVALERYL-COA DEHYDROGENASE, MITOCHONDRIAL-RELATED"/>
    <property type="match status" value="1"/>
</dbReference>
<gene>
    <name evidence="10" type="ORF">HMPREF1863_00230</name>
</gene>